<evidence type="ECO:0000313" key="2">
    <source>
        <dbReference type="EMBL" id="KGO92419.1"/>
    </source>
</evidence>
<accession>A0A0A2MJD6</accession>
<keyword evidence="3" id="KW-1185">Reference proteome</keyword>
<name>A0A0A2MJD6_9FLAO</name>
<protein>
    <recommendedName>
        <fullName evidence="4">Lipoprotein</fullName>
    </recommendedName>
</protein>
<dbReference type="OrthoDB" id="1425333at2"/>
<keyword evidence="1" id="KW-0732">Signal</keyword>
<evidence type="ECO:0000313" key="3">
    <source>
        <dbReference type="Proteomes" id="UP000030111"/>
    </source>
</evidence>
<proteinExistence type="predicted"/>
<reference evidence="2 3" key="1">
    <citation type="submission" date="2013-09" db="EMBL/GenBank/DDBJ databases">
        <authorList>
            <person name="Zeng Z."/>
            <person name="Chen C."/>
        </authorList>
    </citation>
    <scope>NUCLEOTIDE SEQUENCE [LARGE SCALE GENOMIC DNA]</scope>
    <source>
        <strain evidence="2 3">WB 4.1-42</strain>
    </source>
</reference>
<dbReference type="AlphaFoldDB" id="A0A0A2MJD6"/>
<organism evidence="2 3">
    <name type="scientific">Flavobacterium subsaxonicum WB 4.1-42 = DSM 21790</name>
    <dbReference type="NCBI Taxonomy" id="1121898"/>
    <lineage>
        <taxon>Bacteria</taxon>
        <taxon>Pseudomonadati</taxon>
        <taxon>Bacteroidota</taxon>
        <taxon>Flavobacteriia</taxon>
        <taxon>Flavobacteriales</taxon>
        <taxon>Flavobacteriaceae</taxon>
        <taxon>Flavobacterium</taxon>
    </lineage>
</organism>
<dbReference type="eggNOG" id="ENOG5033MI7">
    <property type="taxonomic scope" value="Bacteria"/>
</dbReference>
<gene>
    <name evidence="2" type="ORF">Q766_13255</name>
</gene>
<evidence type="ECO:0000256" key="1">
    <source>
        <dbReference type="SAM" id="SignalP"/>
    </source>
</evidence>
<feature type="signal peptide" evidence="1">
    <location>
        <begin position="1"/>
        <end position="20"/>
    </location>
</feature>
<dbReference type="PROSITE" id="PS51257">
    <property type="entry name" value="PROKAR_LIPOPROTEIN"/>
    <property type="match status" value="1"/>
</dbReference>
<dbReference type="EMBL" id="JRLY01000010">
    <property type="protein sequence ID" value="KGO92419.1"/>
    <property type="molecule type" value="Genomic_DNA"/>
</dbReference>
<feature type="chain" id="PRO_5001991539" description="Lipoprotein" evidence="1">
    <location>
        <begin position="21"/>
        <end position="204"/>
    </location>
</feature>
<dbReference type="STRING" id="1121898.GCA_000422725_01335"/>
<sequence>MKTAYLLLPLLALFLGCSPAATNTPPATFDASSNKGLAIGTLTFEADVPVNDIYRFFYEAQSGDKSFKKQNSGKIVIKARENNTSAFNGDFNNKKTYLIVLERDPGNYAFTQYSFLDHIGSNGMVSDSKKFGIPFEVKKGEITYFGELSYLDQAQKGTPRIYVAGYKDRDIAEFKRKFPSIDWDKAIDRTPKTGNNGEGIIDFR</sequence>
<evidence type="ECO:0008006" key="4">
    <source>
        <dbReference type="Google" id="ProtNLM"/>
    </source>
</evidence>
<comment type="caution">
    <text evidence="2">The sequence shown here is derived from an EMBL/GenBank/DDBJ whole genome shotgun (WGS) entry which is preliminary data.</text>
</comment>
<dbReference type="RefSeq" id="WP_026990224.1">
    <property type="nucleotide sequence ID" value="NZ_AUGP01000017.1"/>
</dbReference>
<dbReference type="Proteomes" id="UP000030111">
    <property type="component" value="Unassembled WGS sequence"/>
</dbReference>